<evidence type="ECO:0000313" key="2">
    <source>
        <dbReference type="Proteomes" id="UP000054485"/>
    </source>
</evidence>
<name>A0A0D0A842_9AGAM</name>
<dbReference type="STRING" id="930992.A0A0D0A842"/>
<dbReference type="EMBL" id="KN835775">
    <property type="protein sequence ID" value="KIK34304.1"/>
    <property type="molecule type" value="Genomic_DNA"/>
</dbReference>
<sequence length="92" mass="10667">CVTGLPTHHVGERFQQSPDTITRYFKQMLLFFSDDPFYSSQVKFPTAHSPVPPSILNNHRFRHFHWCIGAVDGTHIQAFASLVDHAYMRNHK</sequence>
<feature type="non-terminal residue" evidence="1">
    <location>
        <position position="1"/>
    </location>
</feature>
<dbReference type="Proteomes" id="UP000054485">
    <property type="component" value="Unassembled WGS sequence"/>
</dbReference>
<proteinExistence type="predicted"/>
<dbReference type="InParanoid" id="A0A0D0A842"/>
<evidence type="ECO:0000313" key="1">
    <source>
        <dbReference type="EMBL" id="KIK34304.1"/>
    </source>
</evidence>
<reference evidence="2" key="2">
    <citation type="submission" date="2015-01" db="EMBL/GenBank/DDBJ databases">
        <title>Evolutionary Origins and Diversification of the Mycorrhizal Mutualists.</title>
        <authorList>
            <consortium name="DOE Joint Genome Institute"/>
            <consortium name="Mycorrhizal Genomics Consortium"/>
            <person name="Kohler A."/>
            <person name="Kuo A."/>
            <person name="Nagy L.G."/>
            <person name="Floudas D."/>
            <person name="Copeland A."/>
            <person name="Barry K.W."/>
            <person name="Cichocki N."/>
            <person name="Veneault-Fourrey C."/>
            <person name="LaButti K."/>
            <person name="Lindquist E.A."/>
            <person name="Lipzen A."/>
            <person name="Lundell T."/>
            <person name="Morin E."/>
            <person name="Murat C."/>
            <person name="Riley R."/>
            <person name="Ohm R."/>
            <person name="Sun H."/>
            <person name="Tunlid A."/>
            <person name="Henrissat B."/>
            <person name="Grigoriev I.V."/>
            <person name="Hibbett D.S."/>
            <person name="Martin F."/>
        </authorList>
    </citation>
    <scope>NUCLEOTIDE SEQUENCE [LARGE SCALE GENOMIC DNA]</scope>
    <source>
        <strain evidence="2">UH-Slu-Lm8-n1</strain>
    </source>
</reference>
<feature type="non-terminal residue" evidence="1">
    <location>
        <position position="92"/>
    </location>
</feature>
<dbReference type="AlphaFoldDB" id="A0A0D0A842"/>
<evidence type="ECO:0008006" key="3">
    <source>
        <dbReference type="Google" id="ProtNLM"/>
    </source>
</evidence>
<organism evidence="1 2">
    <name type="scientific">Suillus luteus UH-Slu-Lm8-n1</name>
    <dbReference type="NCBI Taxonomy" id="930992"/>
    <lineage>
        <taxon>Eukaryota</taxon>
        <taxon>Fungi</taxon>
        <taxon>Dikarya</taxon>
        <taxon>Basidiomycota</taxon>
        <taxon>Agaricomycotina</taxon>
        <taxon>Agaricomycetes</taxon>
        <taxon>Agaricomycetidae</taxon>
        <taxon>Boletales</taxon>
        <taxon>Suillineae</taxon>
        <taxon>Suillaceae</taxon>
        <taxon>Suillus</taxon>
    </lineage>
</organism>
<dbReference type="OrthoDB" id="2655351at2759"/>
<dbReference type="HOGENOM" id="CLU_040082_6_1_1"/>
<keyword evidence="2" id="KW-1185">Reference proteome</keyword>
<accession>A0A0D0A842</accession>
<reference evidence="1 2" key="1">
    <citation type="submission" date="2014-04" db="EMBL/GenBank/DDBJ databases">
        <authorList>
            <consortium name="DOE Joint Genome Institute"/>
            <person name="Kuo A."/>
            <person name="Ruytinx J."/>
            <person name="Rineau F."/>
            <person name="Colpaert J."/>
            <person name="Kohler A."/>
            <person name="Nagy L.G."/>
            <person name="Floudas D."/>
            <person name="Copeland A."/>
            <person name="Barry K.W."/>
            <person name="Cichocki N."/>
            <person name="Veneault-Fourrey C."/>
            <person name="LaButti K."/>
            <person name="Lindquist E.A."/>
            <person name="Lipzen A."/>
            <person name="Lundell T."/>
            <person name="Morin E."/>
            <person name="Murat C."/>
            <person name="Sun H."/>
            <person name="Tunlid A."/>
            <person name="Henrissat B."/>
            <person name="Grigoriev I.V."/>
            <person name="Hibbett D.S."/>
            <person name="Martin F."/>
            <person name="Nordberg H.P."/>
            <person name="Cantor M.N."/>
            <person name="Hua S.X."/>
        </authorList>
    </citation>
    <scope>NUCLEOTIDE SEQUENCE [LARGE SCALE GENOMIC DNA]</scope>
    <source>
        <strain evidence="1 2">UH-Slu-Lm8-n1</strain>
    </source>
</reference>
<gene>
    <name evidence="1" type="ORF">CY34DRAFT_39040</name>
</gene>
<protein>
    <recommendedName>
        <fullName evidence="3">DDE Tnp4 domain-containing protein</fullName>
    </recommendedName>
</protein>